<organism evidence="1 2">
    <name type="scientific">Caerostris extrusa</name>
    <name type="common">Bark spider</name>
    <name type="synonym">Caerostris bankana</name>
    <dbReference type="NCBI Taxonomy" id="172846"/>
    <lineage>
        <taxon>Eukaryota</taxon>
        <taxon>Metazoa</taxon>
        <taxon>Ecdysozoa</taxon>
        <taxon>Arthropoda</taxon>
        <taxon>Chelicerata</taxon>
        <taxon>Arachnida</taxon>
        <taxon>Araneae</taxon>
        <taxon>Araneomorphae</taxon>
        <taxon>Entelegynae</taxon>
        <taxon>Araneoidea</taxon>
        <taxon>Araneidae</taxon>
        <taxon>Caerostris</taxon>
    </lineage>
</organism>
<reference evidence="1 2" key="1">
    <citation type="submission" date="2021-06" db="EMBL/GenBank/DDBJ databases">
        <title>Caerostris extrusa draft genome.</title>
        <authorList>
            <person name="Kono N."/>
            <person name="Arakawa K."/>
        </authorList>
    </citation>
    <scope>NUCLEOTIDE SEQUENCE [LARGE SCALE GENOMIC DNA]</scope>
</reference>
<dbReference type="AlphaFoldDB" id="A0AAV4VGR7"/>
<comment type="caution">
    <text evidence="1">The sequence shown here is derived from an EMBL/GenBank/DDBJ whole genome shotgun (WGS) entry which is preliminary data.</text>
</comment>
<protein>
    <submittedName>
        <fullName evidence="1">Uncharacterized protein</fullName>
    </submittedName>
</protein>
<evidence type="ECO:0000313" key="1">
    <source>
        <dbReference type="EMBL" id="GIY69532.1"/>
    </source>
</evidence>
<accession>A0AAV4VGR7</accession>
<dbReference type="EMBL" id="BPLR01014548">
    <property type="protein sequence ID" value="GIY69532.1"/>
    <property type="molecule type" value="Genomic_DNA"/>
</dbReference>
<evidence type="ECO:0000313" key="2">
    <source>
        <dbReference type="Proteomes" id="UP001054945"/>
    </source>
</evidence>
<keyword evidence="2" id="KW-1185">Reference proteome</keyword>
<name>A0AAV4VGR7_CAEEX</name>
<gene>
    <name evidence="1" type="ORF">CEXT_108981</name>
</gene>
<proteinExistence type="predicted"/>
<sequence>MGRIKNWLKKKFSCLNCCRKTEDSEKQMNEIKPKSRFSSFKQLFQKKNSKVTSLDSAVILSSEDDEQNVSYLEPAQNALSVGNTAWRTQISVNVIVGKITPMGFIPAFSLVSTQFIQHQRPLLTT</sequence>
<dbReference type="Proteomes" id="UP001054945">
    <property type="component" value="Unassembled WGS sequence"/>
</dbReference>